<comment type="caution">
    <text evidence="2">The sequence shown here is derived from an EMBL/GenBank/DDBJ whole genome shotgun (WGS) entry which is preliminary data.</text>
</comment>
<reference evidence="2 3" key="1">
    <citation type="submission" date="2020-10" db="EMBL/GenBank/DDBJ databases">
        <title>Sequencing the genomes of 1000 actinobacteria strains.</title>
        <authorList>
            <person name="Klenk H.-P."/>
        </authorList>
    </citation>
    <scope>NUCLEOTIDE SEQUENCE [LARGE SCALE GENOMIC DNA]</scope>
    <source>
        <strain evidence="2 3">DSM 43748</strain>
    </source>
</reference>
<name>A0ABR9KVL9_9ACTN</name>
<dbReference type="EMBL" id="JADBEF010000001">
    <property type="protein sequence ID" value="MBE1566079.1"/>
    <property type="molecule type" value="Genomic_DNA"/>
</dbReference>
<proteinExistence type="predicted"/>
<protein>
    <submittedName>
        <fullName evidence="2">Uncharacterized protein</fullName>
    </submittedName>
</protein>
<dbReference type="RefSeq" id="WP_192781488.1">
    <property type="nucleotide sequence ID" value="NZ_BAAASY010000013.1"/>
</dbReference>
<dbReference type="Proteomes" id="UP000661607">
    <property type="component" value="Unassembled WGS sequence"/>
</dbReference>
<evidence type="ECO:0000313" key="2">
    <source>
        <dbReference type="EMBL" id="MBE1566079.1"/>
    </source>
</evidence>
<feature type="region of interest" description="Disordered" evidence="1">
    <location>
        <begin position="76"/>
        <end position="105"/>
    </location>
</feature>
<accession>A0ABR9KVL9</accession>
<keyword evidence="3" id="KW-1185">Reference proteome</keyword>
<evidence type="ECO:0000313" key="3">
    <source>
        <dbReference type="Proteomes" id="UP000661607"/>
    </source>
</evidence>
<gene>
    <name evidence="2" type="ORF">H4W81_008858</name>
</gene>
<sequence length="105" mass="10928">MAQEEHGGVVVQRAVDVRDEIEPERLERGLGVVRPEQGDAVGERIELPSPVAMGGLAEGPSTTAAVSTASRPLPWTSPTITLAPPGAVTTSYRSPPMRASATAEV</sequence>
<organism evidence="2 3">
    <name type="scientific">Nonomuraea africana</name>
    <dbReference type="NCBI Taxonomy" id="46171"/>
    <lineage>
        <taxon>Bacteria</taxon>
        <taxon>Bacillati</taxon>
        <taxon>Actinomycetota</taxon>
        <taxon>Actinomycetes</taxon>
        <taxon>Streptosporangiales</taxon>
        <taxon>Streptosporangiaceae</taxon>
        <taxon>Nonomuraea</taxon>
    </lineage>
</organism>
<evidence type="ECO:0000256" key="1">
    <source>
        <dbReference type="SAM" id="MobiDB-lite"/>
    </source>
</evidence>